<sequence>MTFTADATGTDIVVDGYGRLRTRLPRGAWVRGQNDRATLTGLMAGLARPGAPALVTDLRSVEATGIELLVSMPADPVNATDGHWDLTSYGYDGDGDDSLVGCSWEEYVRATDPPELPQFFGKRKDAPLDVRLDIGQTVDLVEAIASSDDAQGVLLHFGAVAAPSDSESLLFVSPRGWSATVTPAQSLFDRRVRVMPCARPEGRFFDREESLAHALALAAELERRHGCPVKRCTGSHGYILPVFNVLSQGVELRMLLDITLDILRYHLMA</sequence>
<protein>
    <submittedName>
        <fullName evidence="1">Uncharacterized protein</fullName>
    </submittedName>
</protein>
<proteinExistence type="predicted"/>
<evidence type="ECO:0000313" key="2">
    <source>
        <dbReference type="Proteomes" id="UP000824496"/>
    </source>
</evidence>
<gene>
    <name evidence="1" type="ORF">MANAM107_24990</name>
</gene>
<accession>A0ABN6K7L6</accession>
<reference evidence="1 2" key="1">
    <citation type="submission" date="2021-08" db="EMBL/GenBank/DDBJ databases">
        <title>Whole genome sequence of novel Actinomyces species strain MAS-1.</title>
        <authorList>
            <person name="Saito M."/>
            <person name="Kuwahara N."/>
            <person name="Takizawa T."/>
            <person name="Gotouda H."/>
            <person name="Ochiai T."/>
        </authorList>
    </citation>
    <scope>NUCLEOTIDE SEQUENCE [LARGE SCALE GENOMIC DNA]</scope>
    <source>
        <strain evidence="1 2">MAS-1</strain>
    </source>
</reference>
<keyword evidence="2" id="KW-1185">Reference proteome</keyword>
<name>A0ABN6K7L6_9ACTO</name>
<dbReference type="Proteomes" id="UP000824496">
    <property type="component" value="Chromosome"/>
</dbReference>
<organism evidence="1 2">
    <name type="scientific">Actinomyces capricornis</name>
    <dbReference type="NCBI Taxonomy" id="2755559"/>
    <lineage>
        <taxon>Bacteria</taxon>
        <taxon>Bacillati</taxon>
        <taxon>Actinomycetota</taxon>
        <taxon>Actinomycetes</taxon>
        <taxon>Actinomycetales</taxon>
        <taxon>Actinomycetaceae</taxon>
        <taxon>Actinomyces</taxon>
    </lineage>
</organism>
<dbReference type="EMBL" id="AP025017">
    <property type="protein sequence ID" value="BDA65665.1"/>
    <property type="molecule type" value="Genomic_DNA"/>
</dbReference>
<evidence type="ECO:0000313" key="1">
    <source>
        <dbReference type="EMBL" id="BDA65665.1"/>
    </source>
</evidence>